<accession>A0A6C0J833</accession>
<keyword evidence="1" id="KW-0175">Coiled coil</keyword>
<sequence>MKFSRIVLVLSLAVLALVLFNTLSNNDNSYENYENIDLNEPFDDTLPELLNDDIAEEDRLKEDRLKTVMREKIEREEREKREQEKRAEAYAKRKAFEAEAAEKQNNIVKNQPVKSKFVPNDNEIDGALLTEEINLTPADVDSKLIDGTENLMAPLATRFQSVNSISNVNRNSSNDLRGDIEIQYDDKYTPFYASHIYGEPLHQNNL</sequence>
<name>A0A6C0J833_9ZZZZ</name>
<evidence type="ECO:0000256" key="1">
    <source>
        <dbReference type="SAM" id="Coils"/>
    </source>
</evidence>
<organism evidence="2">
    <name type="scientific">viral metagenome</name>
    <dbReference type="NCBI Taxonomy" id="1070528"/>
    <lineage>
        <taxon>unclassified sequences</taxon>
        <taxon>metagenomes</taxon>
        <taxon>organismal metagenomes</taxon>
    </lineage>
</organism>
<reference evidence="2" key="1">
    <citation type="journal article" date="2020" name="Nature">
        <title>Giant virus diversity and host interactions through global metagenomics.</title>
        <authorList>
            <person name="Schulz F."/>
            <person name="Roux S."/>
            <person name="Paez-Espino D."/>
            <person name="Jungbluth S."/>
            <person name="Walsh D.A."/>
            <person name="Denef V.J."/>
            <person name="McMahon K.D."/>
            <person name="Konstantinidis K.T."/>
            <person name="Eloe-Fadrosh E.A."/>
            <person name="Kyrpides N.C."/>
            <person name="Woyke T."/>
        </authorList>
    </citation>
    <scope>NUCLEOTIDE SEQUENCE</scope>
    <source>
        <strain evidence="2">GVMAG-M-3300025860-12</strain>
    </source>
</reference>
<proteinExistence type="predicted"/>
<dbReference type="AlphaFoldDB" id="A0A6C0J833"/>
<feature type="coiled-coil region" evidence="1">
    <location>
        <begin position="66"/>
        <end position="106"/>
    </location>
</feature>
<evidence type="ECO:0000313" key="2">
    <source>
        <dbReference type="EMBL" id="QHU00158.1"/>
    </source>
</evidence>
<protein>
    <submittedName>
        <fullName evidence="2">Uncharacterized protein</fullName>
    </submittedName>
</protein>
<dbReference type="EMBL" id="MN740323">
    <property type="protein sequence ID" value="QHU00158.1"/>
    <property type="molecule type" value="Genomic_DNA"/>
</dbReference>